<dbReference type="Proteomes" id="UP000286415">
    <property type="component" value="Unassembled WGS sequence"/>
</dbReference>
<keyword evidence="2" id="KW-1185">Reference proteome</keyword>
<gene>
    <name evidence="1" type="ORF">CSKR_102008</name>
</gene>
<protein>
    <submittedName>
        <fullName evidence="1">Uncharacterized protein</fullName>
    </submittedName>
</protein>
<name>A0A3R7CN23_CLOSI</name>
<reference evidence="1 2" key="1">
    <citation type="journal article" date="2018" name="Biotechnol. Adv.">
        <title>Improved genomic resources and new bioinformatic workflow for the carcinogenic parasite Clonorchis sinensis: Biotechnological implications.</title>
        <authorList>
            <person name="Wang D."/>
            <person name="Korhonen P.K."/>
            <person name="Gasser R.B."/>
            <person name="Young N.D."/>
        </authorList>
    </citation>
    <scope>NUCLEOTIDE SEQUENCE [LARGE SCALE GENOMIC DNA]</scope>
    <source>
        <strain evidence="1">Cs-k2</strain>
    </source>
</reference>
<comment type="caution">
    <text evidence="1">The sequence shown here is derived from an EMBL/GenBank/DDBJ whole genome shotgun (WGS) entry which is preliminary data.</text>
</comment>
<evidence type="ECO:0000313" key="2">
    <source>
        <dbReference type="Proteomes" id="UP000286415"/>
    </source>
</evidence>
<accession>A0A3R7CN23</accession>
<dbReference type="AlphaFoldDB" id="A0A3R7CN23"/>
<evidence type="ECO:0000313" key="1">
    <source>
        <dbReference type="EMBL" id="KAG5448575.1"/>
    </source>
</evidence>
<sequence length="251" mass="27784">MSVSTGKLSGPREPKKRISQKCPQIVPFDLIDWSPEGPLCNTEVTVPYNHDLFESRIVKKRTKVDGVSNQEQWSSRGPNPEMRVALTAPKRLVISFIPRCQVKGWPLLCFRHSKLGAKNSTLLGKRWFGMRNIHGPTNAAYGVGNILQRKFPIPTHTSYGHETTTVEHLITYPSARTDQVSQPYSKKAHTVKRSTNSSASPWIASVVFNDCIPPLHFAGANCIPKDGINLVSSSKNTCALSSSKTRKMSSA</sequence>
<dbReference type="EMBL" id="NIRI02000042">
    <property type="protein sequence ID" value="KAG5448575.1"/>
    <property type="molecule type" value="Genomic_DNA"/>
</dbReference>
<proteinExistence type="predicted"/>
<organism evidence="1 2">
    <name type="scientific">Clonorchis sinensis</name>
    <name type="common">Chinese liver fluke</name>
    <dbReference type="NCBI Taxonomy" id="79923"/>
    <lineage>
        <taxon>Eukaryota</taxon>
        <taxon>Metazoa</taxon>
        <taxon>Spiralia</taxon>
        <taxon>Lophotrochozoa</taxon>
        <taxon>Platyhelminthes</taxon>
        <taxon>Trematoda</taxon>
        <taxon>Digenea</taxon>
        <taxon>Opisthorchiida</taxon>
        <taxon>Opisthorchiata</taxon>
        <taxon>Opisthorchiidae</taxon>
        <taxon>Clonorchis</taxon>
    </lineage>
</organism>
<dbReference type="InParanoid" id="A0A3R7CN23"/>
<reference evidence="1 2" key="2">
    <citation type="journal article" date="2021" name="Genomics">
        <title>High-quality reference genome for Clonorchis sinensis.</title>
        <authorList>
            <person name="Young N.D."/>
            <person name="Stroehlein A.J."/>
            <person name="Kinkar L."/>
            <person name="Wang T."/>
            <person name="Sohn W.M."/>
            <person name="Chang B.C.H."/>
            <person name="Kaur P."/>
            <person name="Weisz D."/>
            <person name="Dudchenko O."/>
            <person name="Aiden E.L."/>
            <person name="Korhonen P.K."/>
            <person name="Gasser R.B."/>
        </authorList>
    </citation>
    <scope>NUCLEOTIDE SEQUENCE [LARGE SCALE GENOMIC DNA]</scope>
    <source>
        <strain evidence="1">Cs-k2</strain>
    </source>
</reference>